<evidence type="ECO:0000256" key="1">
    <source>
        <dbReference type="SAM" id="MobiDB-lite"/>
    </source>
</evidence>
<gene>
    <name evidence="3" type="ORF">GRI91_09965</name>
</gene>
<accession>A0A6I4T6L1</accession>
<evidence type="ECO:0000259" key="2">
    <source>
        <dbReference type="Pfam" id="PF07486"/>
    </source>
</evidence>
<dbReference type="AlphaFoldDB" id="A0A6I4T6L1"/>
<comment type="caution">
    <text evidence="3">The sequence shown here is derived from an EMBL/GenBank/DDBJ whole genome shotgun (WGS) entry which is preliminary data.</text>
</comment>
<organism evidence="3 4">
    <name type="scientific">Altericroceibacterium endophyticum</name>
    <dbReference type="NCBI Taxonomy" id="1808508"/>
    <lineage>
        <taxon>Bacteria</taxon>
        <taxon>Pseudomonadati</taxon>
        <taxon>Pseudomonadota</taxon>
        <taxon>Alphaproteobacteria</taxon>
        <taxon>Sphingomonadales</taxon>
        <taxon>Erythrobacteraceae</taxon>
        <taxon>Altericroceibacterium</taxon>
    </lineage>
</organism>
<proteinExistence type="predicted"/>
<dbReference type="OrthoDB" id="9785345at2"/>
<dbReference type="Pfam" id="PF07486">
    <property type="entry name" value="Hydrolase_2"/>
    <property type="match status" value="1"/>
</dbReference>
<dbReference type="InterPro" id="IPR011105">
    <property type="entry name" value="Cell_wall_hydrolase_SleB"/>
</dbReference>
<dbReference type="GO" id="GO:0016787">
    <property type="term" value="F:hydrolase activity"/>
    <property type="evidence" value="ECO:0007669"/>
    <property type="project" value="UniProtKB-KW"/>
</dbReference>
<sequence length="285" mass="30394">MPFEQPGMSFPGSAFYYLDDIPPEPFPGEDAIHSDAENPTAAADFETARPFKLAGTARDQVRAQQCLAMAVYYEAGAEAEAGQRAVAQVVLNRVRHAAYPNTVCGVVFQGSERSTGCQFSFTCDGSMRRQPARFWFNRASSIARQALNGATYAPVGLSTHYHTTDIHPYWASSLQSMSTIGAHRFYRWRGVAGYAAAFGDVYVGGEPAAASHKASYKAPPAPDPAVPPAAAVLQTAAITDSTDQVPAHDTGPDLSGTAASSSSLLPQSSAVKPQYRNSGRWIAKP</sequence>
<reference evidence="3 4" key="1">
    <citation type="submission" date="2019-12" db="EMBL/GenBank/DDBJ databases">
        <title>Genomic-based taxomic classification of the family Erythrobacteraceae.</title>
        <authorList>
            <person name="Xu L."/>
        </authorList>
    </citation>
    <scope>NUCLEOTIDE SEQUENCE [LARGE SCALE GENOMIC DNA]</scope>
    <source>
        <strain evidence="3 4">LMG 29518</strain>
    </source>
</reference>
<dbReference type="Proteomes" id="UP000438476">
    <property type="component" value="Unassembled WGS sequence"/>
</dbReference>
<evidence type="ECO:0000313" key="4">
    <source>
        <dbReference type="Proteomes" id="UP000438476"/>
    </source>
</evidence>
<evidence type="ECO:0000313" key="3">
    <source>
        <dbReference type="EMBL" id="MXO66079.1"/>
    </source>
</evidence>
<feature type="domain" description="Cell wall hydrolase SleB" evidence="2">
    <location>
        <begin position="78"/>
        <end position="186"/>
    </location>
</feature>
<keyword evidence="3" id="KW-0378">Hydrolase</keyword>
<keyword evidence="4" id="KW-1185">Reference proteome</keyword>
<dbReference type="InterPro" id="IPR042047">
    <property type="entry name" value="SleB_dom1"/>
</dbReference>
<feature type="compositionally biased region" description="Low complexity" evidence="1">
    <location>
        <begin position="258"/>
        <end position="270"/>
    </location>
</feature>
<feature type="region of interest" description="Disordered" evidence="1">
    <location>
        <begin position="239"/>
        <end position="285"/>
    </location>
</feature>
<dbReference type="Gene3D" id="1.10.10.2520">
    <property type="entry name" value="Cell wall hydrolase SleB, domain 1"/>
    <property type="match status" value="1"/>
</dbReference>
<protein>
    <submittedName>
        <fullName evidence="3">Cell wall hydrolase</fullName>
    </submittedName>
</protein>
<name>A0A6I4T6L1_9SPHN</name>
<dbReference type="EMBL" id="WTYT01000004">
    <property type="protein sequence ID" value="MXO66079.1"/>
    <property type="molecule type" value="Genomic_DNA"/>
</dbReference>